<reference evidence="2" key="1">
    <citation type="journal article" date="2012" name="BMC Genomics">
        <title>Genome sequence of the necrotrophic fungus Penicillium digitatum, the main postharvest pathogen of citrus.</title>
        <authorList>
            <person name="Marcet-Houben M."/>
            <person name="Ballester A.-R."/>
            <person name="de la Fuente B."/>
            <person name="Harries E."/>
            <person name="Marcos J.F."/>
            <person name="Gonzalez-Candelas L."/>
            <person name="Gabaldon T."/>
        </authorList>
    </citation>
    <scope>NUCLEOTIDE SEQUENCE [LARGE SCALE GENOMIC DNA]</scope>
    <source>
        <strain evidence="2">PHI26 / CECT 20796</strain>
    </source>
</reference>
<dbReference type="HOGENOM" id="CLU_3224758_0_0_1"/>
<accession>K9FT77</accession>
<sequence length="44" mass="4848">MIKRIKIQGQGSGPTFRQSLGFPDARAKPLLCQHPNLLMRTGLA</sequence>
<keyword evidence="2" id="KW-1185">Reference proteome</keyword>
<organism evidence="1 2">
    <name type="scientific">Penicillium digitatum (strain PHI26 / CECT 20796)</name>
    <name type="common">Green mold</name>
    <dbReference type="NCBI Taxonomy" id="1170229"/>
    <lineage>
        <taxon>Eukaryota</taxon>
        <taxon>Fungi</taxon>
        <taxon>Dikarya</taxon>
        <taxon>Ascomycota</taxon>
        <taxon>Pezizomycotina</taxon>
        <taxon>Eurotiomycetes</taxon>
        <taxon>Eurotiomycetidae</taxon>
        <taxon>Eurotiales</taxon>
        <taxon>Aspergillaceae</taxon>
        <taxon>Penicillium</taxon>
    </lineage>
</organism>
<evidence type="ECO:0000313" key="2">
    <source>
        <dbReference type="Proteomes" id="UP000009882"/>
    </source>
</evidence>
<dbReference type="AlphaFoldDB" id="K9FT77"/>
<proteinExistence type="predicted"/>
<evidence type="ECO:0000313" key="1">
    <source>
        <dbReference type="EMBL" id="EKV05948.1"/>
    </source>
</evidence>
<dbReference type="InParanoid" id="K9FT77"/>
<gene>
    <name evidence="1" type="ORF">PDIG_81450</name>
</gene>
<name>K9FT77_PEND2</name>
<dbReference type="OrthoDB" id="10415628at2759"/>
<comment type="caution">
    <text evidence="1">The sequence shown here is derived from an EMBL/GenBank/DDBJ whole genome shotgun (WGS) entry which is preliminary data.</text>
</comment>
<dbReference type="Proteomes" id="UP000009882">
    <property type="component" value="Unassembled WGS sequence"/>
</dbReference>
<dbReference type="EMBL" id="AKCT01000296">
    <property type="protein sequence ID" value="EKV05948.1"/>
    <property type="molecule type" value="Genomic_DNA"/>
</dbReference>
<protein>
    <submittedName>
        <fullName evidence="1">Uncharacterized protein</fullName>
    </submittedName>
</protein>